<feature type="transmembrane region" description="Helical" evidence="9">
    <location>
        <begin position="190"/>
        <end position="212"/>
    </location>
</feature>
<reference evidence="12" key="1">
    <citation type="journal article" date="2019" name="Int. J. Syst. Evol. Microbiol.">
        <title>The Global Catalogue of Microorganisms (GCM) 10K type strain sequencing project: providing services to taxonomists for standard genome sequencing and annotation.</title>
        <authorList>
            <consortium name="The Broad Institute Genomics Platform"/>
            <consortium name="The Broad Institute Genome Sequencing Center for Infectious Disease"/>
            <person name="Wu L."/>
            <person name="Ma J."/>
        </authorList>
    </citation>
    <scope>NUCLEOTIDE SEQUENCE [LARGE SCALE GENOMIC DNA]</scope>
    <source>
        <strain evidence="12">IBRC 10765</strain>
    </source>
</reference>
<keyword evidence="3 9" id="KW-0813">Transport</keyword>
<comment type="caution">
    <text evidence="11">The sequence shown here is derived from an EMBL/GenBank/DDBJ whole genome shotgun (WGS) entry which is preliminary data.</text>
</comment>
<dbReference type="InterPro" id="IPR035906">
    <property type="entry name" value="MetI-like_sf"/>
</dbReference>
<dbReference type="InterPro" id="IPR000515">
    <property type="entry name" value="MetI-like"/>
</dbReference>
<dbReference type="PANTHER" id="PTHR30614:SF0">
    <property type="entry name" value="L-CYSTINE TRANSPORT SYSTEM PERMEASE PROTEIN TCYL"/>
    <property type="match status" value="1"/>
</dbReference>
<evidence type="ECO:0000256" key="6">
    <source>
        <dbReference type="ARBA" id="ARBA00022970"/>
    </source>
</evidence>
<dbReference type="Gene3D" id="1.10.3720.10">
    <property type="entry name" value="MetI-like"/>
    <property type="match status" value="1"/>
</dbReference>
<evidence type="ECO:0000313" key="11">
    <source>
        <dbReference type="EMBL" id="MFC3852089.1"/>
    </source>
</evidence>
<dbReference type="Pfam" id="PF00528">
    <property type="entry name" value="BPD_transp_1"/>
    <property type="match status" value="1"/>
</dbReference>
<proteinExistence type="inferred from homology"/>
<evidence type="ECO:0000256" key="5">
    <source>
        <dbReference type="ARBA" id="ARBA00022692"/>
    </source>
</evidence>
<comment type="subcellular location">
    <subcellularLocation>
        <location evidence="1">Cell inner membrane</location>
        <topology evidence="1">Multi-pass membrane protein</topology>
    </subcellularLocation>
    <subcellularLocation>
        <location evidence="9">Cell membrane</location>
        <topology evidence="9">Multi-pass membrane protein</topology>
    </subcellularLocation>
</comment>
<gene>
    <name evidence="11" type="ORF">ACFOOG_04495</name>
</gene>
<sequence>MDYTFLWRPVWRALPQLFDAALITLEVSILSMIIGTVIAFFICFAKMSTIWPLRLFASTWIEVARNTPALFQLFFFKFGLGAVGIIIDPYPTVVMALAFNTAGYMAETFRGGYQAIPSTQLRAARSLGMSFTQSQVYVMVPQLLRAVYYPMTNQFIWVLLMSSLGMLVGLRELSGETQFLYSRTFRAFEFFAATAVIYYLMAKTLLIGMRILGRSLFRHESGGR</sequence>
<evidence type="ECO:0000256" key="8">
    <source>
        <dbReference type="ARBA" id="ARBA00023136"/>
    </source>
</evidence>
<evidence type="ECO:0000256" key="2">
    <source>
        <dbReference type="ARBA" id="ARBA00010072"/>
    </source>
</evidence>
<name>A0ABV7ZU52_9GAMM</name>
<dbReference type="NCBIfam" id="TIGR01726">
    <property type="entry name" value="HEQRo_perm_3TM"/>
    <property type="match status" value="1"/>
</dbReference>
<feature type="transmembrane region" description="Helical" evidence="9">
    <location>
        <begin position="20"/>
        <end position="45"/>
    </location>
</feature>
<evidence type="ECO:0000256" key="3">
    <source>
        <dbReference type="ARBA" id="ARBA00022448"/>
    </source>
</evidence>
<dbReference type="InterPro" id="IPR010065">
    <property type="entry name" value="AA_ABC_transptr_permease_3TM"/>
</dbReference>
<dbReference type="RefSeq" id="WP_380693827.1">
    <property type="nucleotide sequence ID" value="NZ_JBHRYR010000002.1"/>
</dbReference>
<keyword evidence="4" id="KW-1003">Cell membrane</keyword>
<keyword evidence="12" id="KW-1185">Reference proteome</keyword>
<evidence type="ECO:0000256" key="1">
    <source>
        <dbReference type="ARBA" id="ARBA00004429"/>
    </source>
</evidence>
<evidence type="ECO:0000256" key="7">
    <source>
        <dbReference type="ARBA" id="ARBA00022989"/>
    </source>
</evidence>
<accession>A0ABV7ZU52</accession>
<dbReference type="PANTHER" id="PTHR30614">
    <property type="entry name" value="MEMBRANE COMPONENT OF AMINO ACID ABC TRANSPORTER"/>
    <property type="match status" value="1"/>
</dbReference>
<feature type="domain" description="ABC transmembrane type-1" evidence="10">
    <location>
        <begin position="17"/>
        <end position="209"/>
    </location>
</feature>
<feature type="transmembrane region" description="Helical" evidence="9">
    <location>
        <begin position="147"/>
        <end position="170"/>
    </location>
</feature>
<evidence type="ECO:0000256" key="4">
    <source>
        <dbReference type="ARBA" id="ARBA00022475"/>
    </source>
</evidence>
<dbReference type="SUPFAM" id="SSF161098">
    <property type="entry name" value="MetI-like"/>
    <property type="match status" value="1"/>
</dbReference>
<keyword evidence="5 9" id="KW-0812">Transmembrane</keyword>
<dbReference type="PROSITE" id="PS50928">
    <property type="entry name" value="ABC_TM1"/>
    <property type="match status" value="1"/>
</dbReference>
<keyword evidence="6" id="KW-0029">Amino-acid transport</keyword>
<organism evidence="11 12">
    <name type="scientific">Saccharospirillum mangrovi</name>
    <dbReference type="NCBI Taxonomy" id="2161747"/>
    <lineage>
        <taxon>Bacteria</taxon>
        <taxon>Pseudomonadati</taxon>
        <taxon>Pseudomonadota</taxon>
        <taxon>Gammaproteobacteria</taxon>
        <taxon>Oceanospirillales</taxon>
        <taxon>Saccharospirillaceae</taxon>
        <taxon>Saccharospirillum</taxon>
    </lineage>
</organism>
<keyword evidence="8 9" id="KW-0472">Membrane</keyword>
<dbReference type="InterPro" id="IPR043429">
    <property type="entry name" value="ArtM/GltK/GlnP/TcyL/YhdX-like"/>
</dbReference>
<protein>
    <submittedName>
        <fullName evidence="11">Amino acid ABC transporter permease</fullName>
    </submittedName>
</protein>
<comment type="similarity">
    <text evidence="2">Belongs to the binding-protein-dependent transport system permease family. HisMQ subfamily.</text>
</comment>
<dbReference type="EMBL" id="JBHRYR010000002">
    <property type="protein sequence ID" value="MFC3852089.1"/>
    <property type="molecule type" value="Genomic_DNA"/>
</dbReference>
<dbReference type="Proteomes" id="UP001595617">
    <property type="component" value="Unassembled WGS sequence"/>
</dbReference>
<dbReference type="CDD" id="cd06261">
    <property type="entry name" value="TM_PBP2"/>
    <property type="match status" value="1"/>
</dbReference>
<evidence type="ECO:0000313" key="12">
    <source>
        <dbReference type="Proteomes" id="UP001595617"/>
    </source>
</evidence>
<keyword evidence="7 9" id="KW-1133">Transmembrane helix</keyword>
<evidence type="ECO:0000256" key="9">
    <source>
        <dbReference type="RuleBase" id="RU363032"/>
    </source>
</evidence>
<evidence type="ECO:0000259" key="10">
    <source>
        <dbReference type="PROSITE" id="PS50928"/>
    </source>
</evidence>